<evidence type="ECO:0000256" key="1">
    <source>
        <dbReference type="ARBA" id="ARBA00004651"/>
    </source>
</evidence>
<protein>
    <recommendedName>
        <fullName evidence="6">Putative O-antigen transporter</fullName>
    </recommendedName>
</protein>
<dbReference type="KEGG" id="ecy:ECSE_2314"/>
<sequence>MNKKVLLNIFSLLSIQGVGYILPLITLPYLVRILGPNNYGVYGYSLAIIQYSILIIDFGFNLTVTKKISLNRDDKLIVSSVFWNVMACKLLLCIFTFLITVAWSRIDNTFAGANLAVLMSSYTMVIGILIFPIWLFQGKEEITKIALINISSKFLTVPLIFLLIDEPSDGWKVGLINGSGYIVAGIIGLHIVSRRNWIVWVKPTFSQMFREYASAWHIFISNASINIYTSSITVILGALTSPVTVGYFVAADKIRLAFQGLINPVSQALYPRINALMKESPAAGFKTIRLLLRAQGVFFFICSGFIFYLSPNIISFLYGESYKESIPILKILAWLPFIIAVSNVLGYQTLLVLNMERIFSRLVLVGGGIALVIIFPLIIYFGGYGAALTILIAEVSVNLLMLTTLIKKKVPIFKGQ</sequence>
<reference evidence="8 9" key="1">
    <citation type="journal article" date="2008" name="DNA Res.">
        <title>Complete genome sequence and comparative analysis of the wild-type commensal Escherichia coli strain SE11 isolated from a healthy adult.</title>
        <authorList>
            <person name="Oshima K."/>
            <person name="Toh H."/>
            <person name="Ogura Y."/>
            <person name="Sasamoto H."/>
            <person name="Morita H."/>
            <person name="Park S.-H."/>
            <person name="Ooka T."/>
            <person name="Iyoda S."/>
            <person name="Taylor T.D."/>
            <person name="Hayashi T."/>
            <person name="Itoh K."/>
            <person name="Hattori M."/>
        </authorList>
    </citation>
    <scope>NUCLEOTIDE SEQUENCE [LARGE SCALE GENOMIC DNA]</scope>
    <source>
        <strain evidence="8 9">SE11</strain>
    </source>
</reference>
<evidence type="ECO:0000256" key="3">
    <source>
        <dbReference type="ARBA" id="ARBA00022692"/>
    </source>
</evidence>
<evidence type="ECO:0000256" key="6">
    <source>
        <dbReference type="ARBA" id="ARBA00049738"/>
    </source>
</evidence>
<dbReference type="InterPro" id="IPR050833">
    <property type="entry name" value="Poly_Biosynth_Transport"/>
</dbReference>
<dbReference type="EMBL" id="AP009240">
    <property type="protein sequence ID" value="BAG77838.1"/>
    <property type="molecule type" value="Genomic_DNA"/>
</dbReference>
<evidence type="ECO:0000256" key="7">
    <source>
        <dbReference type="SAM" id="Phobius"/>
    </source>
</evidence>
<accession>A0A979GG53</accession>
<organism evidence="8 9">
    <name type="scientific">Escherichia coli (strain SE11)</name>
    <dbReference type="NCBI Taxonomy" id="409438"/>
    <lineage>
        <taxon>Bacteria</taxon>
        <taxon>Pseudomonadati</taxon>
        <taxon>Pseudomonadota</taxon>
        <taxon>Gammaproteobacteria</taxon>
        <taxon>Enterobacterales</taxon>
        <taxon>Enterobacteriaceae</taxon>
        <taxon>Escherichia</taxon>
    </lineage>
</organism>
<keyword evidence="4 7" id="KW-1133">Transmembrane helix</keyword>
<proteinExistence type="predicted"/>
<gene>
    <name evidence="8" type="ordered locus">ECSE_2314</name>
</gene>
<feature type="transmembrane region" description="Helical" evidence="7">
    <location>
        <begin position="76"/>
        <end position="103"/>
    </location>
</feature>
<dbReference type="AlphaFoldDB" id="A0A979GG53"/>
<feature type="transmembrane region" description="Helical" evidence="7">
    <location>
        <begin position="145"/>
        <end position="164"/>
    </location>
</feature>
<feature type="transmembrane region" description="Helical" evidence="7">
    <location>
        <begin position="331"/>
        <end position="350"/>
    </location>
</feature>
<evidence type="ECO:0000313" key="8">
    <source>
        <dbReference type="EMBL" id="BAG77838.1"/>
    </source>
</evidence>
<dbReference type="CDD" id="cd13128">
    <property type="entry name" value="MATE_Wzx_like"/>
    <property type="match status" value="1"/>
</dbReference>
<dbReference type="Proteomes" id="UP000008199">
    <property type="component" value="Chromosome"/>
</dbReference>
<feature type="transmembrane region" description="Helical" evidence="7">
    <location>
        <begin position="387"/>
        <end position="406"/>
    </location>
</feature>
<evidence type="ECO:0000313" key="9">
    <source>
        <dbReference type="Proteomes" id="UP000008199"/>
    </source>
</evidence>
<evidence type="ECO:0000256" key="5">
    <source>
        <dbReference type="ARBA" id="ARBA00023136"/>
    </source>
</evidence>
<dbReference type="GO" id="GO:0005886">
    <property type="term" value="C:plasma membrane"/>
    <property type="evidence" value="ECO:0007669"/>
    <property type="project" value="UniProtKB-SubCell"/>
</dbReference>
<dbReference type="PANTHER" id="PTHR30250:SF11">
    <property type="entry name" value="O-ANTIGEN TRANSPORTER-RELATED"/>
    <property type="match status" value="1"/>
</dbReference>
<feature type="transmembrane region" description="Helical" evidence="7">
    <location>
        <begin position="362"/>
        <end position="381"/>
    </location>
</feature>
<keyword evidence="2" id="KW-1003">Cell membrane</keyword>
<dbReference type="InterPro" id="IPR002797">
    <property type="entry name" value="Polysacc_synth"/>
</dbReference>
<dbReference type="Pfam" id="PF01943">
    <property type="entry name" value="Polysacc_synt"/>
    <property type="match status" value="1"/>
</dbReference>
<feature type="transmembrane region" description="Helical" evidence="7">
    <location>
        <begin position="296"/>
        <end position="319"/>
    </location>
</feature>
<name>A0A979GG53_ECOSE</name>
<evidence type="ECO:0000256" key="2">
    <source>
        <dbReference type="ARBA" id="ARBA00022475"/>
    </source>
</evidence>
<feature type="transmembrane region" description="Helical" evidence="7">
    <location>
        <begin position="170"/>
        <end position="192"/>
    </location>
</feature>
<feature type="transmembrane region" description="Helical" evidence="7">
    <location>
        <begin position="115"/>
        <end position="136"/>
    </location>
</feature>
<keyword evidence="3 7" id="KW-0812">Transmembrane</keyword>
<comment type="subcellular location">
    <subcellularLocation>
        <location evidence="1">Cell membrane</location>
        <topology evidence="1">Multi-pass membrane protein</topology>
    </subcellularLocation>
</comment>
<keyword evidence="5 7" id="KW-0472">Membrane</keyword>
<dbReference type="PANTHER" id="PTHR30250">
    <property type="entry name" value="PST FAMILY PREDICTED COLANIC ACID TRANSPORTER"/>
    <property type="match status" value="1"/>
</dbReference>
<feature type="transmembrane region" description="Helical" evidence="7">
    <location>
        <begin position="7"/>
        <end position="30"/>
    </location>
</feature>
<evidence type="ECO:0000256" key="4">
    <source>
        <dbReference type="ARBA" id="ARBA00022989"/>
    </source>
</evidence>
<feature type="transmembrane region" description="Helical" evidence="7">
    <location>
        <begin position="42"/>
        <end position="64"/>
    </location>
</feature>
<dbReference type="RefSeq" id="WP_001583634.1">
    <property type="nucleotide sequence ID" value="NC_011415.1"/>
</dbReference>